<dbReference type="InterPro" id="IPR036875">
    <property type="entry name" value="Znf_CCHC_sf"/>
</dbReference>
<evidence type="ECO:0000259" key="3">
    <source>
        <dbReference type="PROSITE" id="PS50158"/>
    </source>
</evidence>
<keyword evidence="5" id="KW-1185">Reference proteome</keyword>
<dbReference type="GO" id="GO:0010179">
    <property type="term" value="F:IAA-Ala conjugate hydrolase activity"/>
    <property type="evidence" value="ECO:0007669"/>
    <property type="project" value="TreeGrafter"/>
</dbReference>
<dbReference type="AlphaFoldDB" id="A0A835B6U3"/>
<dbReference type="SUPFAM" id="SSF53187">
    <property type="entry name" value="Zn-dependent exopeptidases"/>
    <property type="match status" value="1"/>
</dbReference>
<accession>A0A835B6U3</accession>
<name>A0A835B6U3_9POAL</name>
<evidence type="ECO:0000313" key="5">
    <source>
        <dbReference type="Proteomes" id="UP000636709"/>
    </source>
</evidence>
<reference evidence="4" key="1">
    <citation type="submission" date="2020-07" db="EMBL/GenBank/DDBJ databases">
        <title>Genome sequence and genetic diversity analysis of an under-domesticated orphan crop, white fonio (Digitaria exilis).</title>
        <authorList>
            <person name="Bennetzen J.L."/>
            <person name="Chen S."/>
            <person name="Ma X."/>
            <person name="Wang X."/>
            <person name="Yssel A.E.J."/>
            <person name="Chaluvadi S.R."/>
            <person name="Johnson M."/>
            <person name="Gangashetty P."/>
            <person name="Hamidou F."/>
            <person name="Sanogo M.D."/>
            <person name="Zwaenepoel A."/>
            <person name="Wallace J."/>
            <person name="Van De Peer Y."/>
            <person name="Van Deynze A."/>
        </authorList>
    </citation>
    <scope>NUCLEOTIDE SEQUENCE</scope>
    <source>
        <tissue evidence="4">Leaves</tissue>
    </source>
</reference>
<dbReference type="InterPro" id="IPR017439">
    <property type="entry name" value="Amidohydrolase"/>
</dbReference>
<feature type="region of interest" description="Disordered" evidence="2">
    <location>
        <begin position="600"/>
        <end position="631"/>
    </location>
</feature>
<dbReference type="PANTHER" id="PTHR11014:SF63">
    <property type="entry name" value="METALLOPEPTIDASE, PUTATIVE (AFU_ORTHOLOGUE AFUA_6G09600)-RELATED"/>
    <property type="match status" value="1"/>
</dbReference>
<dbReference type="SUPFAM" id="SSF57756">
    <property type="entry name" value="Retrovirus zinc finger-like domains"/>
    <property type="match status" value="1"/>
</dbReference>
<dbReference type="GO" id="GO:0005783">
    <property type="term" value="C:endoplasmic reticulum"/>
    <property type="evidence" value="ECO:0007669"/>
    <property type="project" value="TreeGrafter"/>
</dbReference>
<keyword evidence="1" id="KW-0862">Zinc</keyword>
<dbReference type="OrthoDB" id="679554at2759"/>
<gene>
    <name evidence="4" type="ORF">HU200_040959</name>
</gene>
<feature type="region of interest" description="Disordered" evidence="2">
    <location>
        <begin position="799"/>
        <end position="845"/>
    </location>
</feature>
<comment type="caution">
    <text evidence="4">The sequence shown here is derived from an EMBL/GenBank/DDBJ whole genome shotgun (WGS) entry which is preliminary data.</text>
</comment>
<dbReference type="Pfam" id="PF14223">
    <property type="entry name" value="Retrotran_gag_2"/>
    <property type="match status" value="1"/>
</dbReference>
<feature type="region of interest" description="Disordered" evidence="2">
    <location>
        <begin position="888"/>
        <end position="931"/>
    </location>
</feature>
<dbReference type="SMART" id="SM00343">
    <property type="entry name" value="ZnF_C2HC"/>
    <property type="match status" value="1"/>
</dbReference>
<dbReference type="GO" id="GO:0003676">
    <property type="term" value="F:nucleic acid binding"/>
    <property type="evidence" value="ECO:0007669"/>
    <property type="project" value="InterPro"/>
</dbReference>
<dbReference type="InterPro" id="IPR001878">
    <property type="entry name" value="Znf_CCHC"/>
</dbReference>
<dbReference type="GO" id="GO:0008270">
    <property type="term" value="F:zinc ion binding"/>
    <property type="evidence" value="ECO:0007669"/>
    <property type="project" value="UniProtKB-KW"/>
</dbReference>
<keyword evidence="1" id="KW-0479">Metal-binding</keyword>
<dbReference type="Proteomes" id="UP000636709">
    <property type="component" value="Unassembled WGS sequence"/>
</dbReference>
<keyword evidence="1" id="KW-0863">Zinc-finger</keyword>
<feature type="region of interest" description="Disordered" evidence="2">
    <location>
        <begin position="124"/>
        <end position="156"/>
    </location>
</feature>
<dbReference type="GO" id="GO:0009850">
    <property type="term" value="P:auxin metabolic process"/>
    <property type="evidence" value="ECO:0007669"/>
    <property type="project" value="TreeGrafter"/>
</dbReference>
<dbReference type="PROSITE" id="PS50158">
    <property type="entry name" value="ZF_CCHC"/>
    <property type="match status" value="1"/>
</dbReference>
<protein>
    <recommendedName>
        <fullName evidence="3">CCHC-type domain-containing protein</fullName>
    </recommendedName>
</protein>
<evidence type="ECO:0000313" key="4">
    <source>
        <dbReference type="EMBL" id="KAF8690592.1"/>
    </source>
</evidence>
<dbReference type="Gene3D" id="3.40.630.10">
    <property type="entry name" value="Zn peptidases"/>
    <property type="match status" value="1"/>
</dbReference>
<dbReference type="PANTHER" id="PTHR11014">
    <property type="entry name" value="PEPTIDASE M20 FAMILY MEMBER"/>
    <property type="match status" value="1"/>
</dbReference>
<dbReference type="EMBL" id="JACEFO010001972">
    <property type="protein sequence ID" value="KAF8690592.1"/>
    <property type="molecule type" value="Genomic_DNA"/>
</dbReference>
<feature type="compositionally biased region" description="Polar residues" evidence="2">
    <location>
        <begin position="600"/>
        <end position="609"/>
    </location>
</feature>
<feature type="domain" description="CCHC-type" evidence="3">
    <location>
        <begin position="640"/>
        <end position="655"/>
    </location>
</feature>
<proteinExistence type="predicted"/>
<evidence type="ECO:0000256" key="1">
    <source>
        <dbReference type="PROSITE-ProRule" id="PRU00047"/>
    </source>
</evidence>
<evidence type="ECO:0000256" key="2">
    <source>
        <dbReference type="SAM" id="MobiDB-lite"/>
    </source>
</evidence>
<sequence>MWNQEVVRTCPILHGSLPGSAYCVSAANRALFSASAVYTSTPPSARGMPCHDTHISRPVCVLVTPSPAALCPRQAPRQPPSFLLLSQMSDMPRLLVDVRGGITGRTLPPFMALAPLGRGVGQDGGPPTGVGSLRPGGPRVGRDEIRTGSGGTEVPNPRSITPLLSLIGWVLQVRLELVGCKFETFENARTRASPGSLTPSSSSFHHGRRQRLFCCLSGEVPTLLCLSSLASPATAGDILEDARSPGFAEWLRGVRRRIHQRPELAFEEHRTSELVRAELDAIGVPYTWPVAHTGVVATVSGGGGGGPVIALRADMDALPVQVRPFILSSHPRAMNRKPSSPVKESFLSPLLLLLPLLQISLPIAGAARTPPARADPARDIGAIRFLGSVYTRLLAQNCYVFTGVRFTVLETPPPSNDYTAPRLLPARLRRTDRTASTDLPASNLYDYFEQGQSRNIMSSDDIPPAGNGATNAPRQSAFEVKDNLFRGCILGVIAPHLINPLLKKKSGKEMWDALDAQYGVSDAGSELYLMEQFLDYRMVEDRPVVEQANELHVLAKDLGCCNKENPCVLPDKFVAGGIISKLPPSWRDFATSLKHRSANFVQKNINARTNNKGKGKKPPQPQNPGKAKQTTGYKKKKGACYVCGSEDHFAGKCPKRKEGKFILSSHPRAMNRKPSSPVKESFLSPLLLLLPLLQISLPIAGAARTPPARADPVRDIGAIRFLGSVYTRLLAQNCYVFTGVRFTVLETPPPSNDYTAPRLLPARLRRTDRTASTDLPASNLYDYFEQGQSRNIMSSDDIPPAGNGATNAPSRGPAPGYFSISTSQVTPDEKELSSERSTGACRAGSMSRKNAASAYLHCSGGSRHTHPSRSANFNAAVRPATAQVPLAAVGTRGSGNGADARRRGCAAAAGDGTGGWHPTAEGNGRDLADRD</sequence>
<organism evidence="4 5">
    <name type="scientific">Digitaria exilis</name>
    <dbReference type="NCBI Taxonomy" id="1010633"/>
    <lineage>
        <taxon>Eukaryota</taxon>
        <taxon>Viridiplantae</taxon>
        <taxon>Streptophyta</taxon>
        <taxon>Embryophyta</taxon>
        <taxon>Tracheophyta</taxon>
        <taxon>Spermatophyta</taxon>
        <taxon>Magnoliopsida</taxon>
        <taxon>Liliopsida</taxon>
        <taxon>Poales</taxon>
        <taxon>Poaceae</taxon>
        <taxon>PACMAD clade</taxon>
        <taxon>Panicoideae</taxon>
        <taxon>Panicodae</taxon>
        <taxon>Paniceae</taxon>
        <taxon>Anthephorinae</taxon>
        <taxon>Digitaria</taxon>
    </lineage>
</organism>